<evidence type="ECO:0000256" key="3">
    <source>
        <dbReference type="SAM" id="Coils"/>
    </source>
</evidence>
<dbReference type="PROSITE" id="PS50045">
    <property type="entry name" value="SIGMA54_INTERACT_4"/>
    <property type="match status" value="1"/>
</dbReference>
<dbReference type="Proteomes" id="UP001501510">
    <property type="component" value="Unassembled WGS sequence"/>
</dbReference>
<dbReference type="InterPro" id="IPR036388">
    <property type="entry name" value="WH-like_DNA-bd_sf"/>
</dbReference>
<dbReference type="InterPro" id="IPR002078">
    <property type="entry name" value="Sigma_54_int"/>
</dbReference>
<dbReference type="CDD" id="cd00009">
    <property type="entry name" value="AAA"/>
    <property type="match status" value="1"/>
</dbReference>
<dbReference type="PANTHER" id="PTHR32071:SF57">
    <property type="entry name" value="C4-DICARBOXYLATE TRANSPORT TRANSCRIPTIONAL REGULATORY PROTEIN DCTD"/>
    <property type="match status" value="1"/>
</dbReference>
<protein>
    <submittedName>
        <fullName evidence="5">Sigma 54-interacting transcriptional regulator</fullName>
    </submittedName>
</protein>
<dbReference type="SUPFAM" id="SSF52540">
    <property type="entry name" value="P-loop containing nucleoside triphosphate hydrolases"/>
    <property type="match status" value="1"/>
</dbReference>
<dbReference type="InterPro" id="IPR058031">
    <property type="entry name" value="AAA_lid_NorR"/>
</dbReference>
<keyword evidence="6" id="KW-1185">Reference proteome</keyword>
<evidence type="ECO:0000256" key="1">
    <source>
        <dbReference type="ARBA" id="ARBA00022741"/>
    </source>
</evidence>
<dbReference type="Pfam" id="PF00158">
    <property type="entry name" value="Sigma54_activat"/>
    <property type="match status" value="1"/>
</dbReference>
<evidence type="ECO:0000313" key="5">
    <source>
        <dbReference type="EMBL" id="GAA0732414.1"/>
    </source>
</evidence>
<dbReference type="PROSITE" id="PS00676">
    <property type="entry name" value="SIGMA54_INTERACT_2"/>
    <property type="match status" value="1"/>
</dbReference>
<feature type="coiled-coil region" evidence="3">
    <location>
        <begin position="263"/>
        <end position="290"/>
    </location>
</feature>
<sequence>MNSIAIVTDNVDSKLSGFLKENLKLVFEDIINITIYSFEELNNGKVIHEKVILVMIKERAIEIQKYLSHNQRVIVVQRTIKEEETFKLFSISKGMDVLVVNDNKETILETISLFYQLGINHLNFIPYNPKLDYSNIKIAVTPGEIQKVPNYIEKIIDVGDRWIDLSIFMKISEILNIKNKIIDKNIIKYSQRIVSLDVGIKEKYKELFMKNEELDIIINLSKDGIIFTSKDDEIVVCNRSFNSMFNLKTNLEGKNINDILPKNIKYLNKKDKIENEVIKLNNKYFNVNKESIYDLGNKIGTYYNIQEVTYIKQLEQNLNRKIKSTGQFAKYRFDDLKTKSSKMKFCLKLAKKISKSELTVLILGESGTGKEVIAQSIHNNSDRSKYPFIAVNCASMPENLLESELFGYEPGAFTGALKEGKKGLFEQANNGTIFLDEIGDMPLILQTKLLRVLQERQVMRIGSYKVIDINVRVIAATNKKLFNMIEKGTFREDLYYRINVLPIEIPPLRERKEDILPLFQHFITKELILSDEIKEYIKEYKWKGNIRELQNVAAYVSLMCEKKVDFSSLPFKFKINKNNLIKNNGHSVSGNDKSITILKILRSYKKENKSLGRKGLLKNMIDYNIEITEGEIRMLLKKLSDKGFVSSKVGRGGSSITEKGEDLIKDISSEI</sequence>
<keyword evidence="3" id="KW-0175">Coiled coil</keyword>
<dbReference type="Pfam" id="PF08461">
    <property type="entry name" value="WHD_RNase_R"/>
    <property type="match status" value="1"/>
</dbReference>
<name>A0ABP3UJS5_9CLOT</name>
<evidence type="ECO:0000259" key="4">
    <source>
        <dbReference type="PROSITE" id="PS50045"/>
    </source>
</evidence>
<dbReference type="Pfam" id="PF25601">
    <property type="entry name" value="AAA_lid_14"/>
    <property type="match status" value="1"/>
</dbReference>
<comment type="caution">
    <text evidence="5">The sequence shown here is derived from an EMBL/GenBank/DDBJ whole genome shotgun (WGS) entry which is preliminary data.</text>
</comment>
<dbReference type="InterPro" id="IPR027417">
    <property type="entry name" value="P-loop_NTPase"/>
</dbReference>
<dbReference type="EMBL" id="BAAACG010000001">
    <property type="protein sequence ID" value="GAA0732414.1"/>
    <property type="molecule type" value="Genomic_DNA"/>
</dbReference>
<dbReference type="Gene3D" id="1.10.8.60">
    <property type="match status" value="1"/>
</dbReference>
<dbReference type="Gene3D" id="1.10.10.10">
    <property type="entry name" value="Winged helix-like DNA-binding domain superfamily/Winged helix DNA-binding domain"/>
    <property type="match status" value="1"/>
</dbReference>
<dbReference type="SUPFAM" id="SSF55785">
    <property type="entry name" value="PYP-like sensor domain (PAS domain)"/>
    <property type="match status" value="1"/>
</dbReference>
<gene>
    <name evidence="5" type="ORF">GCM10008906_01970</name>
</gene>
<evidence type="ECO:0000256" key="2">
    <source>
        <dbReference type="ARBA" id="ARBA00022840"/>
    </source>
</evidence>
<keyword evidence="2" id="KW-0067">ATP-binding</keyword>
<reference evidence="6" key="1">
    <citation type="journal article" date="2019" name="Int. J. Syst. Evol. Microbiol.">
        <title>The Global Catalogue of Microorganisms (GCM) 10K type strain sequencing project: providing services to taxonomists for standard genome sequencing and annotation.</title>
        <authorList>
            <consortium name="The Broad Institute Genomics Platform"/>
            <consortium name="The Broad Institute Genome Sequencing Center for Infectious Disease"/>
            <person name="Wu L."/>
            <person name="Ma J."/>
        </authorList>
    </citation>
    <scope>NUCLEOTIDE SEQUENCE [LARGE SCALE GENOMIC DNA]</scope>
    <source>
        <strain evidence="6">JCM 1407</strain>
    </source>
</reference>
<dbReference type="PANTHER" id="PTHR32071">
    <property type="entry name" value="TRANSCRIPTIONAL REGULATORY PROTEIN"/>
    <property type="match status" value="1"/>
</dbReference>
<dbReference type="InterPro" id="IPR013668">
    <property type="entry name" value="RNase_R_HTH_12"/>
</dbReference>
<dbReference type="PROSITE" id="PS00675">
    <property type="entry name" value="SIGMA54_INTERACT_1"/>
    <property type="match status" value="1"/>
</dbReference>
<dbReference type="Gene3D" id="3.30.450.20">
    <property type="entry name" value="PAS domain"/>
    <property type="match status" value="1"/>
</dbReference>
<dbReference type="InterPro" id="IPR035965">
    <property type="entry name" value="PAS-like_dom_sf"/>
</dbReference>
<dbReference type="SMART" id="SM00382">
    <property type="entry name" value="AAA"/>
    <property type="match status" value="1"/>
</dbReference>
<proteinExistence type="predicted"/>
<evidence type="ECO:0000313" key="6">
    <source>
        <dbReference type="Proteomes" id="UP001501510"/>
    </source>
</evidence>
<accession>A0ABP3UJS5</accession>
<dbReference type="Gene3D" id="3.40.50.300">
    <property type="entry name" value="P-loop containing nucleotide triphosphate hydrolases"/>
    <property type="match status" value="1"/>
</dbReference>
<dbReference type="RefSeq" id="WP_343757917.1">
    <property type="nucleotide sequence ID" value="NZ_BAAACG010000001.1"/>
</dbReference>
<dbReference type="InterPro" id="IPR025943">
    <property type="entry name" value="Sigma_54_int_dom_ATP-bd_2"/>
</dbReference>
<organism evidence="5 6">
    <name type="scientific">Clostridium oceanicum</name>
    <dbReference type="NCBI Taxonomy" id="1543"/>
    <lineage>
        <taxon>Bacteria</taxon>
        <taxon>Bacillati</taxon>
        <taxon>Bacillota</taxon>
        <taxon>Clostridia</taxon>
        <taxon>Eubacteriales</taxon>
        <taxon>Clostridiaceae</taxon>
        <taxon>Clostridium</taxon>
    </lineage>
</organism>
<dbReference type="InterPro" id="IPR003593">
    <property type="entry name" value="AAA+_ATPase"/>
</dbReference>
<dbReference type="InterPro" id="IPR025662">
    <property type="entry name" value="Sigma_54_int_dom_ATP-bd_1"/>
</dbReference>
<keyword evidence="1" id="KW-0547">Nucleotide-binding</keyword>
<feature type="domain" description="Sigma-54 factor interaction" evidence="4">
    <location>
        <begin position="336"/>
        <end position="558"/>
    </location>
</feature>